<evidence type="ECO:0000313" key="14">
    <source>
        <dbReference type="Proteomes" id="UP001549921"/>
    </source>
</evidence>
<dbReference type="EMBL" id="JBEUOH010000012">
    <property type="protein sequence ID" value="KAL0880837.1"/>
    <property type="molecule type" value="Genomic_DNA"/>
</dbReference>
<comment type="similarity">
    <text evidence="2 8">Belongs to the Mediator complex subunit 8 family.</text>
</comment>
<evidence type="ECO:0000256" key="9">
    <source>
        <dbReference type="SAM" id="Coils"/>
    </source>
</evidence>
<dbReference type="Proteomes" id="UP001549920">
    <property type="component" value="Unassembled WGS sequence"/>
</dbReference>
<comment type="function">
    <text evidence="8">Component of the Mediator complex, a coactivator involved in the regulated transcription of nearly all RNA polymerase II-dependent genes. Mediator functions as a bridge to convey information from gene-specific regulatory proteins to the basal RNA polymerase II transcription machinery. Mediator is recruited to promoters by direct interactions with regulatory proteins and serves as a scaffold for the assembly of a functional preinitiation complex with RNA polymerase II and the general transcription factors.</text>
</comment>
<feature type="coiled-coil region" evidence="9">
    <location>
        <begin position="5"/>
        <end position="32"/>
    </location>
</feature>
<comment type="subcellular location">
    <subcellularLocation>
        <location evidence="1 8">Nucleus</location>
    </subcellularLocation>
</comment>
<evidence type="ECO:0000313" key="12">
    <source>
        <dbReference type="EMBL" id="KAL0880837.1"/>
    </source>
</evidence>
<feature type="compositionally biased region" description="Pro residues" evidence="10">
    <location>
        <begin position="222"/>
        <end position="232"/>
    </location>
</feature>
<evidence type="ECO:0000256" key="5">
    <source>
        <dbReference type="ARBA" id="ARBA00023159"/>
    </source>
</evidence>
<evidence type="ECO:0000256" key="7">
    <source>
        <dbReference type="ARBA" id="ARBA00023242"/>
    </source>
</evidence>
<organism evidence="11 14">
    <name type="scientific">Loxostege sticticalis</name>
    <name type="common">Beet webworm moth</name>
    <dbReference type="NCBI Taxonomy" id="481309"/>
    <lineage>
        <taxon>Eukaryota</taxon>
        <taxon>Metazoa</taxon>
        <taxon>Ecdysozoa</taxon>
        <taxon>Arthropoda</taxon>
        <taxon>Hexapoda</taxon>
        <taxon>Insecta</taxon>
        <taxon>Pterygota</taxon>
        <taxon>Neoptera</taxon>
        <taxon>Endopterygota</taxon>
        <taxon>Lepidoptera</taxon>
        <taxon>Glossata</taxon>
        <taxon>Ditrysia</taxon>
        <taxon>Pyraloidea</taxon>
        <taxon>Crambidae</taxon>
        <taxon>Pyraustinae</taxon>
        <taxon>Loxostege</taxon>
    </lineage>
</organism>
<evidence type="ECO:0000256" key="10">
    <source>
        <dbReference type="SAM" id="MobiDB-lite"/>
    </source>
</evidence>
<dbReference type="PANTHER" id="PTHR13074:SF9">
    <property type="entry name" value="MEDIATOR OF RNA POLYMERASE II TRANSCRIPTION SUBUNIT 8"/>
    <property type="match status" value="1"/>
</dbReference>
<evidence type="ECO:0000256" key="6">
    <source>
        <dbReference type="ARBA" id="ARBA00023163"/>
    </source>
</evidence>
<evidence type="ECO:0000256" key="4">
    <source>
        <dbReference type="ARBA" id="ARBA00023015"/>
    </source>
</evidence>
<comment type="caution">
    <text evidence="11">The sequence shown here is derived from an EMBL/GenBank/DDBJ whole genome shotgun (WGS) entry which is preliminary data.</text>
</comment>
<dbReference type="Pfam" id="PF10232">
    <property type="entry name" value="Med8"/>
    <property type="match status" value="1"/>
</dbReference>
<feature type="region of interest" description="Disordered" evidence="10">
    <location>
        <begin position="214"/>
        <end position="256"/>
    </location>
</feature>
<keyword evidence="7 8" id="KW-0539">Nucleus</keyword>
<accession>A0ABD0SZP5</accession>
<dbReference type="Gene3D" id="1.20.58.1710">
    <property type="match status" value="1"/>
</dbReference>
<keyword evidence="6 8" id="KW-0804">Transcription</keyword>
<reference evidence="13 14" key="1">
    <citation type="submission" date="2024-06" db="EMBL/GenBank/DDBJ databases">
        <title>A chromosome-level genome assembly of beet webworm, Loxostege sticticalis.</title>
        <authorList>
            <person name="Zhang Y."/>
        </authorList>
    </citation>
    <scope>NUCLEOTIDE SEQUENCE [LARGE SCALE GENOMIC DNA]</scope>
    <source>
        <strain evidence="12">AQ026</strain>
        <strain evidence="11">AQ028</strain>
        <tissue evidence="11">Male pupae</tissue>
        <tissue evidence="12">Whole body</tissue>
    </source>
</reference>
<feature type="compositionally biased region" description="Polar residues" evidence="10">
    <location>
        <begin position="241"/>
        <end position="256"/>
    </location>
</feature>
<keyword evidence="9" id="KW-0175">Coiled coil</keyword>
<dbReference type="EMBL" id="JBEDNZ010000012">
    <property type="protein sequence ID" value="KAL0831237.1"/>
    <property type="molecule type" value="Genomic_DNA"/>
</dbReference>
<dbReference type="InterPro" id="IPR019364">
    <property type="entry name" value="Mediatior_Med8_fun/met"/>
</dbReference>
<sequence length="256" mass="28038">MNMNMNMQQREEKQLEATIQAILNRVNDLKVAIQALITKLETEYETINWPTFLDNYAILSGHLTGLSKILQAETALSLRSRIVLPLQLGCERDEALARLTEGRVPACTHDLVPDLLRTKPEPQPEQRLQQFNHKASTLSYDTAQKQVAQFAKVVSHVWEIISKGREDWEGESMRAAGMQPTHILADTHALVTAVGTGKGLRPGMPAIVPAGVGPLGMGPSRGPTPQPGPAAPTLPKAPSAIKTNIKSANQIHPYQR</sequence>
<name>A0ABD0SZP5_LOXSC</name>
<keyword evidence="4 8" id="KW-0805">Transcription regulation</keyword>
<evidence type="ECO:0000256" key="1">
    <source>
        <dbReference type="ARBA" id="ARBA00004123"/>
    </source>
</evidence>
<dbReference type="PANTHER" id="PTHR13074">
    <property type="entry name" value="MEDIATOR OF RNA POLYMERASE II TRANSCRIPTION SUBUNIT 8"/>
    <property type="match status" value="1"/>
</dbReference>
<keyword evidence="5 8" id="KW-0010">Activator</keyword>
<evidence type="ECO:0000313" key="13">
    <source>
        <dbReference type="Proteomes" id="UP001549920"/>
    </source>
</evidence>
<protein>
    <recommendedName>
        <fullName evidence="8">Mediator of RNA polymerase II transcription subunit 8</fullName>
    </recommendedName>
    <alternativeName>
        <fullName evidence="8">Mediator complex subunit 8</fullName>
    </alternativeName>
</protein>
<gene>
    <name evidence="8" type="primary">MED8</name>
    <name evidence="12" type="ORF">ABMA27_002021</name>
    <name evidence="11" type="ORF">ABMA28_002089</name>
</gene>
<evidence type="ECO:0000256" key="3">
    <source>
        <dbReference type="ARBA" id="ARBA00011837"/>
    </source>
</evidence>
<evidence type="ECO:0000313" key="11">
    <source>
        <dbReference type="EMBL" id="KAL0831237.1"/>
    </source>
</evidence>
<keyword evidence="13" id="KW-1185">Reference proteome</keyword>
<proteinExistence type="inferred from homology"/>
<comment type="subunit">
    <text evidence="3 8">Component of the Mediator complex.</text>
</comment>
<dbReference type="Proteomes" id="UP001549921">
    <property type="component" value="Unassembled WGS sequence"/>
</dbReference>
<evidence type="ECO:0000256" key="2">
    <source>
        <dbReference type="ARBA" id="ARBA00005716"/>
    </source>
</evidence>
<dbReference type="GO" id="GO:0005634">
    <property type="term" value="C:nucleus"/>
    <property type="evidence" value="ECO:0007669"/>
    <property type="project" value="UniProtKB-SubCell"/>
</dbReference>
<dbReference type="AlphaFoldDB" id="A0ABD0SZP5"/>
<evidence type="ECO:0000256" key="8">
    <source>
        <dbReference type="RuleBase" id="RU364144"/>
    </source>
</evidence>